<reference evidence="1 2" key="1">
    <citation type="submission" date="2020-09" db="EMBL/GenBank/DDBJ databases">
        <authorList>
            <person name="Hogan T.J."/>
            <person name="Wilson M.E."/>
            <person name="Walker J.K."/>
            <person name="Johnson L."/>
            <person name="Sharma R."/>
            <person name="Grose J.H."/>
        </authorList>
    </citation>
    <scope>NUCLEOTIDE SEQUENCE [LARGE SCALE GENOMIC DNA]</scope>
</reference>
<accession>A0A7T3TL26</accession>
<organism evidence="1 2">
    <name type="scientific">Serratia phage vB_SmaS_Bigdog</name>
    <dbReference type="NCBI Taxonomy" id="2777364"/>
    <lineage>
        <taxon>Viruses</taxon>
        <taxon>Duplodnaviria</taxon>
        <taxon>Heunggongvirae</taxon>
        <taxon>Uroviricota</taxon>
        <taxon>Caudoviricetes</taxon>
        <taxon>Bonzeevirus</taxon>
        <taxon>Bonzeevirus bigdog</taxon>
    </lineage>
</organism>
<keyword evidence="2" id="KW-1185">Reference proteome</keyword>
<gene>
    <name evidence="1" type="ORF">BIGDOG_42</name>
</gene>
<evidence type="ECO:0000313" key="1">
    <source>
        <dbReference type="EMBL" id="QPX75146.1"/>
    </source>
</evidence>
<protein>
    <submittedName>
        <fullName evidence="1">Uncharacterized protein</fullName>
    </submittedName>
</protein>
<dbReference type="Proteomes" id="UP000595656">
    <property type="component" value="Segment"/>
</dbReference>
<evidence type="ECO:0000313" key="2">
    <source>
        <dbReference type="Proteomes" id="UP000595656"/>
    </source>
</evidence>
<sequence>MTARRERQESRHTMRATQLFWSQSLISFLSWSKQMTELSKAGFRPSPIFEYMVYRVFRLRDGEAFVRSFRVYATGYEIAKRFAYTSPEHAEVGAMFSACKVTTWFCCVKLMAPTSLQGESSRLVEYMGETKLSAAQVAYMDSHRVMR</sequence>
<name>A0A7T3TL26_9CAUD</name>
<dbReference type="EMBL" id="MW021763">
    <property type="protein sequence ID" value="QPX75146.1"/>
    <property type="molecule type" value="Genomic_DNA"/>
</dbReference>
<proteinExistence type="predicted"/>